<evidence type="ECO:0008006" key="5">
    <source>
        <dbReference type="Google" id="ProtNLM"/>
    </source>
</evidence>
<keyword evidence="2" id="KW-0732">Signal</keyword>
<dbReference type="AlphaFoldDB" id="A0AA38GH71"/>
<sequence length="101" mass="11386">MGSFQNLVAFIFLLALWMLSCQQSQAATRFLLKDIEKDELVVARDGTSKAELNMQGSEGTMHAEMSNCEESRVDHHEDEECDNSVSQEFEDGDYIYTNSAP</sequence>
<proteinExistence type="predicted"/>
<evidence type="ECO:0000256" key="1">
    <source>
        <dbReference type="SAM" id="MobiDB-lite"/>
    </source>
</evidence>
<organism evidence="3 4">
    <name type="scientific">Taxus chinensis</name>
    <name type="common">Chinese yew</name>
    <name type="synonym">Taxus wallichiana var. chinensis</name>
    <dbReference type="NCBI Taxonomy" id="29808"/>
    <lineage>
        <taxon>Eukaryota</taxon>
        <taxon>Viridiplantae</taxon>
        <taxon>Streptophyta</taxon>
        <taxon>Embryophyta</taxon>
        <taxon>Tracheophyta</taxon>
        <taxon>Spermatophyta</taxon>
        <taxon>Pinopsida</taxon>
        <taxon>Pinidae</taxon>
        <taxon>Conifers II</taxon>
        <taxon>Cupressales</taxon>
        <taxon>Taxaceae</taxon>
        <taxon>Taxus</taxon>
    </lineage>
</organism>
<feature type="compositionally biased region" description="Acidic residues" evidence="1">
    <location>
        <begin position="79"/>
        <end position="93"/>
    </location>
</feature>
<evidence type="ECO:0000313" key="4">
    <source>
        <dbReference type="Proteomes" id="UP000824469"/>
    </source>
</evidence>
<accession>A0AA38GH71</accession>
<protein>
    <recommendedName>
        <fullName evidence="5">Phytosulfokine-beta</fullName>
    </recommendedName>
</protein>
<dbReference type="EMBL" id="JAHRHJ020000003">
    <property type="protein sequence ID" value="KAH9321704.1"/>
    <property type="molecule type" value="Genomic_DNA"/>
</dbReference>
<gene>
    <name evidence="3" type="ORF">KI387_016343</name>
</gene>
<evidence type="ECO:0000256" key="2">
    <source>
        <dbReference type="SAM" id="SignalP"/>
    </source>
</evidence>
<feature type="region of interest" description="Disordered" evidence="1">
    <location>
        <begin position="68"/>
        <end position="101"/>
    </location>
</feature>
<comment type="caution">
    <text evidence="3">The sequence shown here is derived from an EMBL/GenBank/DDBJ whole genome shotgun (WGS) entry which is preliminary data.</text>
</comment>
<feature type="compositionally biased region" description="Basic and acidic residues" evidence="1">
    <location>
        <begin position="69"/>
        <end position="78"/>
    </location>
</feature>
<reference evidence="3 4" key="1">
    <citation type="journal article" date="2021" name="Nat. Plants">
        <title>The Taxus genome provides insights into paclitaxel biosynthesis.</title>
        <authorList>
            <person name="Xiong X."/>
            <person name="Gou J."/>
            <person name="Liao Q."/>
            <person name="Li Y."/>
            <person name="Zhou Q."/>
            <person name="Bi G."/>
            <person name="Li C."/>
            <person name="Du R."/>
            <person name="Wang X."/>
            <person name="Sun T."/>
            <person name="Guo L."/>
            <person name="Liang H."/>
            <person name="Lu P."/>
            <person name="Wu Y."/>
            <person name="Zhang Z."/>
            <person name="Ro D.K."/>
            <person name="Shang Y."/>
            <person name="Huang S."/>
            <person name="Yan J."/>
        </authorList>
    </citation>
    <scope>NUCLEOTIDE SEQUENCE [LARGE SCALE GENOMIC DNA]</scope>
    <source>
        <strain evidence="3">Ta-2019</strain>
    </source>
</reference>
<feature type="chain" id="PRO_5041387325" description="Phytosulfokine-beta" evidence="2">
    <location>
        <begin position="27"/>
        <end position="101"/>
    </location>
</feature>
<keyword evidence="4" id="KW-1185">Reference proteome</keyword>
<dbReference type="Proteomes" id="UP000824469">
    <property type="component" value="Unassembled WGS sequence"/>
</dbReference>
<feature type="signal peptide" evidence="2">
    <location>
        <begin position="1"/>
        <end position="26"/>
    </location>
</feature>
<name>A0AA38GH71_TAXCH</name>
<evidence type="ECO:0000313" key="3">
    <source>
        <dbReference type="EMBL" id="KAH9321704.1"/>
    </source>
</evidence>